<feature type="coiled-coil region" evidence="1">
    <location>
        <begin position="157"/>
        <end position="259"/>
    </location>
</feature>
<dbReference type="AlphaFoldDB" id="A0A8S1LMS2"/>
<sequence>MKLSPICQTHLPSKSNPLSPVVQNIKKHSIHSIENEKRDFSNQLELRINQLVEENKKVNLQLNDKIQENEQLRRQIMEQEIQINKLKGIEHELILVKELSDIRFQDNEKSKQQAEQLYRELTDIQIVFQDSSTKLIQQTEEIQSWKIRYAELDSTRLQQLQELKQQIHKQQDEDELKSKFIQNITDMEKTIHSLQEQLKQKEESLKLANEDINSWKIKYSKVQIQQKQVANDKEKDQKIQMLIDEIERLNDLLGQRNDEIYTLKRLAEKTAQLISISQRAQRSTSGQKYK</sequence>
<accession>A0A8S1LMS2</accession>
<dbReference type="OrthoDB" id="300378at2759"/>
<evidence type="ECO:0000313" key="2">
    <source>
        <dbReference type="EMBL" id="CAD8064104.1"/>
    </source>
</evidence>
<protein>
    <submittedName>
        <fullName evidence="2">Uncharacterized protein</fullName>
    </submittedName>
</protein>
<proteinExistence type="predicted"/>
<dbReference type="Proteomes" id="UP000692954">
    <property type="component" value="Unassembled WGS sequence"/>
</dbReference>
<organism evidence="2 3">
    <name type="scientific">Paramecium sonneborni</name>
    <dbReference type="NCBI Taxonomy" id="65129"/>
    <lineage>
        <taxon>Eukaryota</taxon>
        <taxon>Sar</taxon>
        <taxon>Alveolata</taxon>
        <taxon>Ciliophora</taxon>
        <taxon>Intramacronucleata</taxon>
        <taxon>Oligohymenophorea</taxon>
        <taxon>Peniculida</taxon>
        <taxon>Parameciidae</taxon>
        <taxon>Paramecium</taxon>
    </lineage>
</organism>
<evidence type="ECO:0000256" key="1">
    <source>
        <dbReference type="SAM" id="Coils"/>
    </source>
</evidence>
<keyword evidence="3" id="KW-1185">Reference proteome</keyword>
<keyword evidence="1" id="KW-0175">Coiled coil</keyword>
<reference evidence="2" key="1">
    <citation type="submission" date="2021-01" db="EMBL/GenBank/DDBJ databases">
        <authorList>
            <consortium name="Genoscope - CEA"/>
            <person name="William W."/>
        </authorList>
    </citation>
    <scope>NUCLEOTIDE SEQUENCE</scope>
</reference>
<comment type="caution">
    <text evidence="2">The sequence shown here is derived from an EMBL/GenBank/DDBJ whole genome shotgun (WGS) entry which is preliminary data.</text>
</comment>
<dbReference type="EMBL" id="CAJJDN010000018">
    <property type="protein sequence ID" value="CAD8064104.1"/>
    <property type="molecule type" value="Genomic_DNA"/>
</dbReference>
<feature type="coiled-coil region" evidence="1">
    <location>
        <begin position="41"/>
        <end position="89"/>
    </location>
</feature>
<name>A0A8S1LMS2_9CILI</name>
<evidence type="ECO:0000313" key="3">
    <source>
        <dbReference type="Proteomes" id="UP000692954"/>
    </source>
</evidence>
<gene>
    <name evidence="2" type="ORF">PSON_ATCC_30995.1.T0180326</name>
</gene>